<dbReference type="PANTHER" id="PTHR12446">
    <property type="entry name" value="TESMIN/TSO1-RELATED"/>
    <property type="match status" value="1"/>
</dbReference>
<name>A0ABD3NFZ7_9STRA</name>
<feature type="compositionally biased region" description="Polar residues" evidence="4">
    <location>
        <begin position="528"/>
        <end position="537"/>
    </location>
</feature>
<keyword evidence="7" id="KW-1185">Reference proteome</keyword>
<feature type="region of interest" description="Disordered" evidence="4">
    <location>
        <begin position="741"/>
        <end position="777"/>
    </location>
</feature>
<feature type="region of interest" description="Disordered" evidence="4">
    <location>
        <begin position="407"/>
        <end position="550"/>
    </location>
</feature>
<dbReference type="SMART" id="SM01114">
    <property type="entry name" value="CXC"/>
    <property type="match status" value="2"/>
</dbReference>
<dbReference type="Gene3D" id="1.20.1280.50">
    <property type="match status" value="1"/>
</dbReference>
<gene>
    <name evidence="6" type="ORF">ACHAW5_007460</name>
</gene>
<dbReference type="InterPro" id="IPR005172">
    <property type="entry name" value="CRC"/>
</dbReference>
<feature type="compositionally biased region" description="Polar residues" evidence="4">
    <location>
        <begin position="1007"/>
        <end position="1020"/>
    </location>
</feature>
<feature type="compositionally biased region" description="Basic and acidic residues" evidence="4">
    <location>
        <begin position="317"/>
        <end position="342"/>
    </location>
</feature>
<evidence type="ECO:0000256" key="2">
    <source>
        <dbReference type="ARBA" id="ARBA00007267"/>
    </source>
</evidence>
<dbReference type="GO" id="GO:0005634">
    <property type="term" value="C:nucleus"/>
    <property type="evidence" value="ECO:0007669"/>
    <property type="project" value="UniProtKB-SubCell"/>
</dbReference>
<evidence type="ECO:0000313" key="6">
    <source>
        <dbReference type="EMBL" id="KAL3774961.1"/>
    </source>
</evidence>
<feature type="region of interest" description="Disordered" evidence="4">
    <location>
        <begin position="1001"/>
        <end position="1059"/>
    </location>
</feature>
<feature type="compositionally biased region" description="Basic and acidic residues" evidence="4">
    <location>
        <begin position="1037"/>
        <end position="1052"/>
    </location>
</feature>
<keyword evidence="3" id="KW-0539">Nucleus</keyword>
<evidence type="ECO:0000313" key="7">
    <source>
        <dbReference type="Proteomes" id="UP001530315"/>
    </source>
</evidence>
<feature type="region of interest" description="Disordered" evidence="4">
    <location>
        <begin position="224"/>
        <end position="249"/>
    </location>
</feature>
<reference evidence="6 7" key="1">
    <citation type="submission" date="2024-10" db="EMBL/GenBank/DDBJ databases">
        <title>Updated reference genomes for cyclostephanoid diatoms.</title>
        <authorList>
            <person name="Roberts W.R."/>
            <person name="Alverson A.J."/>
        </authorList>
    </citation>
    <scope>NUCLEOTIDE SEQUENCE [LARGE SCALE GENOMIC DNA]</scope>
    <source>
        <strain evidence="6 7">AJA276-08</strain>
    </source>
</reference>
<feature type="compositionally biased region" description="Low complexity" evidence="4">
    <location>
        <begin position="417"/>
        <end position="442"/>
    </location>
</feature>
<accession>A0ABD3NFZ7</accession>
<feature type="compositionally biased region" description="Polar residues" evidence="4">
    <location>
        <begin position="188"/>
        <end position="203"/>
    </location>
</feature>
<dbReference type="AlphaFoldDB" id="A0ABD3NFZ7"/>
<evidence type="ECO:0000256" key="3">
    <source>
        <dbReference type="ARBA" id="ARBA00023242"/>
    </source>
</evidence>
<evidence type="ECO:0000256" key="1">
    <source>
        <dbReference type="ARBA" id="ARBA00004123"/>
    </source>
</evidence>
<feature type="region of interest" description="Disordered" evidence="4">
    <location>
        <begin position="279"/>
        <end position="300"/>
    </location>
</feature>
<feature type="region of interest" description="Disordered" evidence="4">
    <location>
        <begin position="581"/>
        <end position="676"/>
    </location>
</feature>
<dbReference type="InterPro" id="IPR001810">
    <property type="entry name" value="F-box_dom"/>
</dbReference>
<feature type="compositionally biased region" description="Low complexity" evidence="4">
    <location>
        <begin position="343"/>
        <end position="363"/>
    </location>
</feature>
<dbReference type="PROSITE" id="PS51634">
    <property type="entry name" value="CRC"/>
    <property type="match status" value="1"/>
</dbReference>
<feature type="compositionally biased region" description="Polar residues" evidence="4">
    <location>
        <begin position="468"/>
        <end position="477"/>
    </location>
</feature>
<feature type="compositionally biased region" description="Basic and acidic residues" evidence="4">
    <location>
        <begin position="224"/>
        <end position="239"/>
    </location>
</feature>
<evidence type="ECO:0000259" key="5">
    <source>
        <dbReference type="PROSITE" id="PS51634"/>
    </source>
</evidence>
<protein>
    <recommendedName>
        <fullName evidence="5">CRC domain-containing protein</fullName>
    </recommendedName>
</protein>
<comment type="subcellular location">
    <subcellularLocation>
        <location evidence="1">Nucleus</location>
    </subcellularLocation>
</comment>
<dbReference type="EMBL" id="JALLAZ020001439">
    <property type="protein sequence ID" value="KAL3774961.1"/>
    <property type="molecule type" value="Genomic_DNA"/>
</dbReference>
<feature type="region of interest" description="Disordered" evidence="4">
    <location>
        <begin position="1"/>
        <end position="209"/>
    </location>
</feature>
<evidence type="ECO:0000256" key="4">
    <source>
        <dbReference type="SAM" id="MobiDB-lite"/>
    </source>
</evidence>
<dbReference type="Pfam" id="PF12937">
    <property type="entry name" value="F-box-like"/>
    <property type="match status" value="1"/>
</dbReference>
<feature type="domain" description="CRC" evidence="5">
    <location>
        <begin position="781"/>
        <end position="887"/>
    </location>
</feature>
<dbReference type="SUPFAM" id="SSF81383">
    <property type="entry name" value="F-box domain"/>
    <property type="match status" value="1"/>
</dbReference>
<organism evidence="6 7">
    <name type="scientific">Stephanodiscus triporus</name>
    <dbReference type="NCBI Taxonomy" id="2934178"/>
    <lineage>
        <taxon>Eukaryota</taxon>
        <taxon>Sar</taxon>
        <taxon>Stramenopiles</taxon>
        <taxon>Ochrophyta</taxon>
        <taxon>Bacillariophyta</taxon>
        <taxon>Coscinodiscophyceae</taxon>
        <taxon>Thalassiosirophycidae</taxon>
        <taxon>Stephanodiscales</taxon>
        <taxon>Stephanodiscaceae</taxon>
        <taxon>Stephanodiscus</taxon>
    </lineage>
</organism>
<proteinExistence type="inferred from homology"/>
<feature type="compositionally biased region" description="Low complexity" evidence="4">
    <location>
        <begin position="138"/>
        <end position="147"/>
    </location>
</feature>
<feature type="compositionally biased region" description="Acidic residues" evidence="4">
    <location>
        <begin position="165"/>
        <end position="176"/>
    </location>
</feature>
<feature type="compositionally biased region" description="Basic and acidic residues" evidence="4">
    <location>
        <begin position="516"/>
        <end position="527"/>
    </location>
</feature>
<dbReference type="PANTHER" id="PTHR12446:SF34">
    <property type="entry name" value="PROTEIN LIN-54 HOMOLOG"/>
    <property type="match status" value="1"/>
</dbReference>
<dbReference type="InterPro" id="IPR036047">
    <property type="entry name" value="F-box-like_dom_sf"/>
</dbReference>
<sequence length="1104" mass="120782">MSRSSRRLEDPGGASDDEDAVAALASFSVDVTPDLSRPNAPPPQDTDAPKDGHAAGSVHHAQRTTTLAPPIVTKETRRETFALTTPFASSGKIKERHHPVTRSPSSAPPVRPAENLSSSSGDEDDESMLDLFSPPPSTTMRARPRPTMRMDDPGVDPYPPSEEGAPPEEEDSEDEEGSRYRQRHTISRSRQITEYPSFQSPPTIYTPHTAMGDRMAMSTTQKRHYEGRVVHVPKSREDEPGSYDEDEGVRESIEGVGQQMLHSAPPRMPVSRHAMAYDRGGAEPDGSCDFAPHPKEGIGYDSNEEIHAALQLSFEDSPDHTLKSSPEEAPRMSSQHHLEQHSSESGYPGQQQQHQAAPYPYHPAYQPYHHPVIGAASGYHHYPPLSSPHGLPFPGYPPPPAVGYPSHQWPSASAPTGQHPGYYGMYPPQHPHYQQQEQQGHYPVPPPSETPPGSRTPAKRKGLKNIDANATMTTTESSYDEEEMGGPLSPPSSKKKRDSEARYSASTSAWGSPQREFARGAIEREYDTTPQRGSTIASRKRQGDAAPAYQAAAVTHSSSFGGGEIFNADSWSPSHMHAFFGEVGESAGDGNTDSSSPQYQPRFQSAQDSPLRSSFRSAASPSQDGITIRGSPIMRKTDRGDANAAAARTYRSESHSSPARGDQTPSGHSWQKHSAAAGMRVKIGSVGMDTTEVRRGIEGINSVLRGSPVSAPKKKSLGRHEPPVAAIRFDYASEATSMAGYTTTPTRRGPHNMPQRPGWESPATSARRGTGKENAENESSSQMTCTCKNSKCLKLYCVCFAAEKYCHGCKCNNCQNTPQFEAIRNKAIADTVAKNPKAFKEKMSETTHAIGCKCKKSSCLKKYCECFQGSVVCGPKCKCVNCKNYVGSQALIDRRRKIKDHKGAETAMISAEQAWKGGPDMLSDGTMVWAQSPIVHEPLRGMSTGPMKTSPLVAFGSSPHHQGYHPSHYPHSAGMIQQSPMMYHGMAPPHPIYSVLMADGASRPQEQHQPWSAPQKPSQRYSRHYVASKPRTHSFQRRLDDVRSKDTSEGKEPYFGPDVPSQTKTTALMVFSYLTNDDLFNASIVSKRWCDVSFDKALWTSNVL</sequence>
<dbReference type="InterPro" id="IPR028307">
    <property type="entry name" value="Lin-54_fam"/>
</dbReference>
<comment type="caution">
    <text evidence="6">The sequence shown here is derived from an EMBL/GenBank/DDBJ whole genome shotgun (WGS) entry which is preliminary data.</text>
</comment>
<dbReference type="InterPro" id="IPR033467">
    <property type="entry name" value="Tesmin/TSO1-like_CXC"/>
</dbReference>
<feature type="compositionally biased region" description="Polar residues" evidence="4">
    <location>
        <begin position="589"/>
        <end position="625"/>
    </location>
</feature>
<feature type="compositionally biased region" description="Basic and acidic residues" evidence="4">
    <location>
        <begin position="1"/>
        <end position="10"/>
    </location>
</feature>
<dbReference type="Pfam" id="PF03638">
    <property type="entry name" value="TCR"/>
    <property type="match status" value="2"/>
</dbReference>
<dbReference type="Proteomes" id="UP001530315">
    <property type="component" value="Unassembled WGS sequence"/>
</dbReference>
<comment type="similarity">
    <text evidence="2">Belongs to the lin-54 family.</text>
</comment>
<feature type="region of interest" description="Disordered" evidence="4">
    <location>
        <begin position="316"/>
        <end position="363"/>
    </location>
</feature>